<proteinExistence type="predicted"/>
<organism evidence="1 3">
    <name type="scientific">Drosophila lebanonensis</name>
    <name type="common">Fruit fly</name>
    <name type="synonym">Scaptodrosophila lebanonensis</name>
    <dbReference type="NCBI Taxonomy" id="7225"/>
    <lineage>
        <taxon>Eukaryota</taxon>
        <taxon>Metazoa</taxon>
        <taxon>Ecdysozoa</taxon>
        <taxon>Arthropoda</taxon>
        <taxon>Hexapoda</taxon>
        <taxon>Insecta</taxon>
        <taxon>Pterygota</taxon>
        <taxon>Neoptera</taxon>
        <taxon>Endopterygota</taxon>
        <taxon>Diptera</taxon>
        <taxon>Brachycera</taxon>
        <taxon>Muscomorpha</taxon>
        <taxon>Ephydroidea</taxon>
        <taxon>Drosophilidae</taxon>
        <taxon>Scaptodrosophila</taxon>
    </lineage>
</organism>
<evidence type="ECO:0000313" key="1">
    <source>
        <dbReference type="Proteomes" id="UP000504634"/>
    </source>
</evidence>
<dbReference type="AlphaFoldDB" id="A0A6J2TKS5"/>
<accession>A0A6J2TKS5</accession>
<dbReference type="GeneID" id="115625635"/>
<keyword evidence="1" id="KW-1185">Reference proteome</keyword>
<dbReference type="Proteomes" id="UP000504634">
    <property type="component" value="Unplaced"/>
</dbReference>
<evidence type="ECO:0000313" key="2">
    <source>
        <dbReference type="RefSeq" id="XP_030371644.1"/>
    </source>
</evidence>
<protein>
    <submittedName>
        <fullName evidence="2">Uncharacterized protein LOC115621937</fullName>
    </submittedName>
    <submittedName>
        <fullName evidence="3">Uncharacterized protein LOC115625635</fullName>
    </submittedName>
</protein>
<dbReference type="RefSeq" id="XP_030371644.1">
    <property type="nucleotide sequence ID" value="XM_030515784.1"/>
</dbReference>
<reference evidence="2 3" key="1">
    <citation type="submission" date="2025-04" db="UniProtKB">
        <authorList>
            <consortium name="RefSeq"/>
        </authorList>
    </citation>
    <scope>IDENTIFICATION</scope>
    <source>
        <strain evidence="2 3">11010-0011.00</strain>
        <tissue evidence="2 3">Whole body</tissue>
    </source>
</reference>
<dbReference type="OrthoDB" id="8043056at2759"/>
<name>A0A6J2TKS5_DROLE</name>
<sequence>MNTECKHPTDMWGDPNPNIFYVCNAADQTPLQLHCPEGRGFFDGLGFKGCLPYAHWPACRPTAAQAAALLEVGCDSPNRSPSSSADNDGVDDDDAHLQQPWATLDPNKFYMCPGIAATPLLLNCAGGKGFVQTSDIVGCADWLLWRQHMQCEKYY</sequence>
<evidence type="ECO:0000313" key="3">
    <source>
        <dbReference type="RefSeq" id="XP_030376624.1"/>
    </source>
</evidence>
<gene>
    <name evidence="3" type="primary">LOC115625635</name>
    <name evidence="2" type="synonym">LOC115621937</name>
</gene>
<dbReference type="RefSeq" id="XP_030376624.1">
    <property type="nucleotide sequence ID" value="XM_030520764.1"/>
</dbReference>